<dbReference type="RefSeq" id="WP_060930344.1">
    <property type="nucleotide sequence ID" value="NZ_KQ959775.1"/>
</dbReference>
<dbReference type="STRING" id="467210.HMPREF1866_00374"/>
<evidence type="ECO:0000313" key="3">
    <source>
        <dbReference type="Proteomes" id="UP000070394"/>
    </source>
</evidence>
<keyword evidence="1" id="KW-0175">Coiled coil</keyword>
<reference evidence="3" key="1">
    <citation type="submission" date="2016-01" db="EMBL/GenBank/DDBJ databases">
        <authorList>
            <person name="Mitreva M."/>
            <person name="Pepin K.H."/>
            <person name="Mihindukulasuriya K.A."/>
            <person name="Fulton R."/>
            <person name="Fronick C."/>
            <person name="O'Laughlin M."/>
            <person name="Miner T."/>
            <person name="Herter B."/>
            <person name="Rosa B.A."/>
            <person name="Cordes M."/>
            <person name="Tomlinson C."/>
            <person name="Wollam A."/>
            <person name="Palsikar V.B."/>
            <person name="Mardis E.R."/>
            <person name="Wilson R.K."/>
        </authorList>
    </citation>
    <scope>NUCLEOTIDE SEQUENCE [LARGE SCALE GENOMIC DNA]</scope>
    <source>
        <strain evidence="3">DNF00896</strain>
    </source>
</reference>
<keyword evidence="3" id="KW-1185">Reference proteome</keyword>
<dbReference type="AlphaFoldDB" id="A0A133ZYS4"/>
<sequence>METVITLDDKVRVYKDLLDKKDELAEQTKENNKKLDELEQEIAQQMVDEEKPDTTVDGFKYSLQEKTIYSKIGEDKLLEKGLNFFEILREEGFGDLIVERVDSRTLNSAMNNLVEEIGELPEGLAECLSIYSQLKVSKRKANTKALSRAKKAQEETNG</sequence>
<evidence type="ECO:0000313" key="2">
    <source>
        <dbReference type="EMBL" id="KXB60593.1"/>
    </source>
</evidence>
<proteinExistence type="predicted"/>
<gene>
    <name evidence="2" type="ORF">HMPREF1866_00374</name>
</gene>
<name>A0A133ZYS4_9FIRM</name>
<dbReference type="Pfam" id="PF23984">
    <property type="entry name" value="DUF7307"/>
    <property type="match status" value="1"/>
</dbReference>
<dbReference type="OrthoDB" id="1957933at2"/>
<dbReference type="PATRIC" id="fig|467210.3.peg.369"/>
<dbReference type="InterPro" id="IPR055731">
    <property type="entry name" value="Pam3_gp33-like"/>
</dbReference>
<dbReference type="EMBL" id="LSDA01000011">
    <property type="protein sequence ID" value="KXB60593.1"/>
    <property type="molecule type" value="Genomic_DNA"/>
</dbReference>
<dbReference type="Proteomes" id="UP000070394">
    <property type="component" value="Unassembled WGS sequence"/>
</dbReference>
<accession>A0A133ZYS4</accession>
<organism evidence="2 3">
    <name type="scientific">Lachnoanaerobaculum saburreum</name>
    <dbReference type="NCBI Taxonomy" id="467210"/>
    <lineage>
        <taxon>Bacteria</taxon>
        <taxon>Bacillati</taxon>
        <taxon>Bacillota</taxon>
        <taxon>Clostridia</taxon>
        <taxon>Lachnospirales</taxon>
        <taxon>Lachnospiraceae</taxon>
        <taxon>Lachnoanaerobaculum</taxon>
    </lineage>
</organism>
<evidence type="ECO:0000256" key="1">
    <source>
        <dbReference type="SAM" id="Coils"/>
    </source>
</evidence>
<comment type="caution">
    <text evidence="2">The sequence shown here is derived from an EMBL/GenBank/DDBJ whole genome shotgun (WGS) entry which is preliminary data.</text>
</comment>
<feature type="coiled-coil region" evidence="1">
    <location>
        <begin position="7"/>
        <end position="48"/>
    </location>
</feature>
<protein>
    <submittedName>
        <fullName evidence="2">Uncharacterized protein</fullName>
    </submittedName>
</protein>